<accession>A0A916TRY3</accession>
<dbReference type="AlphaFoldDB" id="A0A916TRY3"/>
<organism evidence="1 2">
    <name type="scientific">Novosphingobium endophyticum</name>
    <dbReference type="NCBI Taxonomy" id="1955250"/>
    <lineage>
        <taxon>Bacteria</taxon>
        <taxon>Pseudomonadati</taxon>
        <taxon>Pseudomonadota</taxon>
        <taxon>Alphaproteobacteria</taxon>
        <taxon>Sphingomonadales</taxon>
        <taxon>Sphingomonadaceae</taxon>
        <taxon>Novosphingobium</taxon>
    </lineage>
</organism>
<protein>
    <submittedName>
        <fullName evidence="1">Uncharacterized protein</fullName>
    </submittedName>
</protein>
<keyword evidence="2" id="KW-1185">Reference proteome</keyword>
<name>A0A916TRY3_9SPHN</name>
<comment type="caution">
    <text evidence="1">The sequence shown here is derived from an EMBL/GenBank/DDBJ whole genome shotgun (WGS) entry which is preliminary data.</text>
</comment>
<reference evidence="1" key="1">
    <citation type="journal article" date="2014" name="Int. J. Syst. Evol. Microbiol.">
        <title>Complete genome sequence of Corynebacterium casei LMG S-19264T (=DSM 44701T), isolated from a smear-ripened cheese.</title>
        <authorList>
            <consortium name="US DOE Joint Genome Institute (JGI-PGF)"/>
            <person name="Walter F."/>
            <person name="Albersmeier A."/>
            <person name="Kalinowski J."/>
            <person name="Ruckert C."/>
        </authorList>
    </citation>
    <scope>NUCLEOTIDE SEQUENCE</scope>
    <source>
        <strain evidence="1">CGMCC 1.15095</strain>
    </source>
</reference>
<evidence type="ECO:0000313" key="1">
    <source>
        <dbReference type="EMBL" id="GGC00037.1"/>
    </source>
</evidence>
<sequence>MNNRELLLEEQPPGGRGLRVSLLFAPGSRPTSAMMQQLFASNEMAGISGQISYSPDESEGWLEILASGLTFDLRGLAPADPAEPCVPGQNYGFAEDAADKPLEAIDLVPGGHIAAGGGLQPVVRALAGLAANLVLNLPVAAVVWHTAGTRMEPRYFARSVLDWLSGGAFPALGLTALLPSSDGSVASHGLAHFTGQEIQMAGAPGETHADTVKLALRVIDYLVRKGRLTQAQEISGPGITLLAEPSQYSNRVWIWRKE</sequence>
<dbReference type="Proteomes" id="UP000608154">
    <property type="component" value="Unassembled WGS sequence"/>
</dbReference>
<reference evidence="1" key="2">
    <citation type="submission" date="2020-09" db="EMBL/GenBank/DDBJ databases">
        <authorList>
            <person name="Sun Q."/>
            <person name="Zhou Y."/>
        </authorList>
    </citation>
    <scope>NUCLEOTIDE SEQUENCE</scope>
    <source>
        <strain evidence="1">CGMCC 1.15095</strain>
    </source>
</reference>
<gene>
    <name evidence="1" type="ORF">GCM10011494_18160</name>
</gene>
<proteinExistence type="predicted"/>
<evidence type="ECO:0000313" key="2">
    <source>
        <dbReference type="Proteomes" id="UP000608154"/>
    </source>
</evidence>
<dbReference type="EMBL" id="BMHK01000010">
    <property type="protein sequence ID" value="GGC00037.1"/>
    <property type="molecule type" value="Genomic_DNA"/>
</dbReference>